<sequence>MALIAALGPGEDLIVKRDGRPIATISGTPGTFDYGIVDPGSRSGHAAERPSSAYEDVTVVATAMKLSASARASLSARLGPDYIVLDLNSAPETSDVVLVPPVSPQLIGILRSKFPKARVVIAEIEDAELGVSYRGPLRRLLDAGADIYLPSSTIPRLAEQLDRTVTHLRQATGGGSTPLVIEAFQGDSAAEDV</sequence>
<dbReference type="Proteomes" id="UP001597168">
    <property type="component" value="Unassembled WGS sequence"/>
</dbReference>
<gene>
    <name evidence="1" type="ORF">ACFQ3T_17895</name>
</gene>
<organism evidence="1 2">
    <name type="scientific">Saccharothrix hoggarensis</name>
    <dbReference type="NCBI Taxonomy" id="913853"/>
    <lineage>
        <taxon>Bacteria</taxon>
        <taxon>Bacillati</taxon>
        <taxon>Actinomycetota</taxon>
        <taxon>Actinomycetes</taxon>
        <taxon>Pseudonocardiales</taxon>
        <taxon>Pseudonocardiaceae</taxon>
        <taxon>Saccharothrix</taxon>
    </lineage>
</organism>
<accession>A0ABW3QW31</accession>
<dbReference type="RefSeq" id="WP_380724422.1">
    <property type="nucleotide sequence ID" value="NZ_JBHTLK010000087.1"/>
</dbReference>
<evidence type="ECO:0008006" key="3">
    <source>
        <dbReference type="Google" id="ProtNLM"/>
    </source>
</evidence>
<comment type="caution">
    <text evidence="1">The sequence shown here is derived from an EMBL/GenBank/DDBJ whole genome shotgun (WGS) entry which is preliminary data.</text>
</comment>
<name>A0ABW3QW31_9PSEU</name>
<reference evidence="2" key="1">
    <citation type="journal article" date="2019" name="Int. J. Syst. Evol. Microbiol.">
        <title>The Global Catalogue of Microorganisms (GCM) 10K type strain sequencing project: providing services to taxonomists for standard genome sequencing and annotation.</title>
        <authorList>
            <consortium name="The Broad Institute Genomics Platform"/>
            <consortium name="The Broad Institute Genome Sequencing Center for Infectious Disease"/>
            <person name="Wu L."/>
            <person name="Ma J."/>
        </authorList>
    </citation>
    <scope>NUCLEOTIDE SEQUENCE [LARGE SCALE GENOMIC DNA]</scope>
    <source>
        <strain evidence="2">CCUG 60214</strain>
    </source>
</reference>
<keyword evidence="2" id="KW-1185">Reference proteome</keyword>
<evidence type="ECO:0000313" key="2">
    <source>
        <dbReference type="Proteomes" id="UP001597168"/>
    </source>
</evidence>
<proteinExistence type="predicted"/>
<dbReference type="EMBL" id="JBHTLK010000087">
    <property type="protein sequence ID" value="MFD1149006.1"/>
    <property type="molecule type" value="Genomic_DNA"/>
</dbReference>
<evidence type="ECO:0000313" key="1">
    <source>
        <dbReference type="EMBL" id="MFD1149006.1"/>
    </source>
</evidence>
<protein>
    <recommendedName>
        <fullName evidence="3">Prevent-host-death family protein</fullName>
    </recommendedName>
</protein>